<dbReference type="Proteomes" id="UP001633002">
    <property type="component" value="Unassembled WGS sequence"/>
</dbReference>
<keyword evidence="3" id="KW-1185">Reference proteome</keyword>
<reference evidence="2 3" key="1">
    <citation type="submission" date="2024-09" db="EMBL/GenBank/DDBJ databases">
        <title>Chromosome-scale assembly of Riccia sorocarpa.</title>
        <authorList>
            <person name="Paukszto L."/>
        </authorList>
    </citation>
    <scope>NUCLEOTIDE SEQUENCE [LARGE SCALE GENOMIC DNA]</scope>
    <source>
        <strain evidence="2">LP-2024</strain>
        <tissue evidence="2">Aerial parts of the thallus</tissue>
    </source>
</reference>
<feature type="coiled-coil region" evidence="1">
    <location>
        <begin position="29"/>
        <end position="56"/>
    </location>
</feature>
<comment type="caution">
    <text evidence="2">The sequence shown here is derived from an EMBL/GenBank/DDBJ whole genome shotgun (WGS) entry which is preliminary data.</text>
</comment>
<name>A0ABD3IC79_9MARC</name>
<keyword evidence="1" id="KW-0175">Coiled coil</keyword>
<organism evidence="2 3">
    <name type="scientific">Riccia sorocarpa</name>
    <dbReference type="NCBI Taxonomy" id="122646"/>
    <lineage>
        <taxon>Eukaryota</taxon>
        <taxon>Viridiplantae</taxon>
        <taxon>Streptophyta</taxon>
        <taxon>Embryophyta</taxon>
        <taxon>Marchantiophyta</taxon>
        <taxon>Marchantiopsida</taxon>
        <taxon>Marchantiidae</taxon>
        <taxon>Marchantiales</taxon>
        <taxon>Ricciaceae</taxon>
        <taxon>Riccia</taxon>
    </lineage>
</organism>
<accession>A0ABD3IC79</accession>
<gene>
    <name evidence="2" type="ORF">R1sor_018017</name>
</gene>
<dbReference type="AlphaFoldDB" id="A0ABD3IC79"/>
<dbReference type="EMBL" id="JBJQOH010000001">
    <property type="protein sequence ID" value="KAL3699995.1"/>
    <property type="molecule type" value="Genomic_DNA"/>
</dbReference>
<evidence type="ECO:0000256" key="1">
    <source>
        <dbReference type="SAM" id="Coils"/>
    </source>
</evidence>
<sequence>MREKRDAENEGIPPLAKVLLLLESLVGAVDTIKINVESLTLKTDRLEENVQKILNHMDGQVLLVESLKKKVAGSRVEAHGVHAIWKEAPSVGVPRVSDFQHVVEGLEEKFRSYTEKAQESQRSIFQEQETEKIARQSRSWNLRLVGIVENEGEDTTEVVRAFLNDSLKVSSPQFEQDFLVGRLDRGNRLILIKFLSSEDKDVVLGKKSMLKGQKVWIDSDLTPRQVEERKVELQKVWSAREAGWVAFMKNDIAIVTSRKREAN</sequence>
<evidence type="ECO:0000313" key="3">
    <source>
        <dbReference type="Proteomes" id="UP001633002"/>
    </source>
</evidence>
<proteinExistence type="predicted"/>
<protein>
    <submittedName>
        <fullName evidence="2">Uncharacterized protein</fullName>
    </submittedName>
</protein>
<evidence type="ECO:0000313" key="2">
    <source>
        <dbReference type="EMBL" id="KAL3699995.1"/>
    </source>
</evidence>